<dbReference type="InterPro" id="IPR024077">
    <property type="entry name" value="Neurolysin/TOP_dom2"/>
</dbReference>
<evidence type="ECO:0000256" key="8">
    <source>
        <dbReference type="ARBA" id="ARBA00022801"/>
    </source>
</evidence>
<dbReference type="PANTHER" id="PTHR11804:SF79">
    <property type="entry name" value="MITOCHONDRIAL INTERMEDIATE PEPTIDASE"/>
    <property type="match status" value="1"/>
</dbReference>
<dbReference type="PANTHER" id="PTHR11804">
    <property type="entry name" value="PROTEASE M3 THIMET OLIGOPEPTIDASE-RELATED"/>
    <property type="match status" value="1"/>
</dbReference>
<dbReference type="CDD" id="cd06457">
    <property type="entry name" value="M3A_MIP"/>
    <property type="match status" value="1"/>
</dbReference>
<sequence>MLARSVRTLAASSRSIFRFRGCLFAKCASTATTDDRTIVSLFDSPHVASKYPSPANTGLFGHSQLSHPNAFISLSEATLVRAQLLTNRILNARSSREELLKVVKNLDRLSDMLCSVIDLAELIRNAHPDRNWVTAGNHVYERLCEFMNVLKAVLSDSSLVKTLSPEAYQTALIFWRDFEKSAIDLPPAERQKFVSLSSDILVLGREFLENASAPRSPASISPQHMAGIKDKGLGVRLQLQAQFTKRDLLVYPGSLQAQMIMRSAPDEEPRRRMYIAANSSTEQQIATLESLLKTRAELARLVGRQSFGHMTLDDKMAKTPENVMNFLDALIGHTRPFARRALKTLSLRKKAHHGLSFLPIVQAWDRDFYCPPEPPAPPIPLPPLTLGTVFMGLSRLFKHLYGITLRPTEAQSGEVWHSDVQKLEVMDEDKGLIGWIYADLFARRGKASGAAHYTVRCSRRTDLDDDAGDGSLTGYEELVQQNLEFEKVKRHKIPNQDGTYQLPLVVLLCEFARPSVSKGATVLEWHDVLTLFHEMGHAMHSMLGRTEYQNVSGTRCATDFVELPSILMEHFLSSPTALSLFDLNGTHSLRQIGNTHEDPCHSIDTFSQIILASLDQIYHSPAILDNSTFSTTHELEKLSNTNGLIPHVPGTSFQTQFGHLFGYGATYYSYLFDRAIASRVWKQVFEKDPLNRELGEKYKSEVLRWGGGRDPWEMVSKLLNAPELERGDAEAMREVGRWKIEDEVGVPGRH</sequence>
<evidence type="ECO:0000256" key="10">
    <source>
        <dbReference type="ARBA" id="ARBA00022946"/>
    </source>
</evidence>
<keyword evidence="11 15" id="KW-0482">Metalloprotease</keyword>
<dbReference type="GO" id="GO:0006518">
    <property type="term" value="P:peptide metabolic process"/>
    <property type="evidence" value="ECO:0007669"/>
    <property type="project" value="TreeGrafter"/>
</dbReference>
<evidence type="ECO:0000256" key="3">
    <source>
        <dbReference type="ARBA" id="ARBA00006040"/>
    </source>
</evidence>
<dbReference type="InterPro" id="IPR033851">
    <property type="entry name" value="M3A_MIP"/>
</dbReference>
<evidence type="ECO:0000313" key="17">
    <source>
        <dbReference type="EMBL" id="KAF5352368.1"/>
    </source>
</evidence>
<evidence type="ECO:0000256" key="7">
    <source>
        <dbReference type="ARBA" id="ARBA00022723"/>
    </source>
</evidence>
<dbReference type="GO" id="GO:0005759">
    <property type="term" value="C:mitochondrial matrix"/>
    <property type="evidence" value="ECO:0007669"/>
    <property type="project" value="UniProtKB-SubCell"/>
</dbReference>
<dbReference type="Gene3D" id="1.10.1370.10">
    <property type="entry name" value="Neurolysin, domain 3"/>
    <property type="match status" value="2"/>
</dbReference>
<accession>A0A8H5D366</accession>
<comment type="catalytic activity">
    <reaction evidence="1">
        <text>Release of an N-terminal octapeptide as second stage of processing of some proteins imported into the mitochondrion.</text>
        <dbReference type="EC" id="3.4.24.59"/>
    </reaction>
</comment>
<dbReference type="Pfam" id="PF01432">
    <property type="entry name" value="Peptidase_M3"/>
    <property type="match status" value="1"/>
</dbReference>
<dbReference type="EMBL" id="JAACJO010000011">
    <property type="protein sequence ID" value="KAF5352368.1"/>
    <property type="molecule type" value="Genomic_DNA"/>
</dbReference>
<evidence type="ECO:0000256" key="13">
    <source>
        <dbReference type="ARBA" id="ARBA00025208"/>
    </source>
</evidence>
<dbReference type="GO" id="GO:0006627">
    <property type="term" value="P:protein processing involved in protein targeting to mitochondrion"/>
    <property type="evidence" value="ECO:0007669"/>
    <property type="project" value="TreeGrafter"/>
</dbReference>
<feature type="domain" description="Peptidase M3A/M3B catalytic" evidence="16">
    <location>
        <begin position="261"/>
        <end position="733"/>
    </location>
</feature>
<keyword evidence="6 15" id="KW-0645">Protease</keyword>
<keyword evidence="8 15" id="KW-0378">Hydrolase</keyword>
<evidence type="ECO:0000256" key="15">
    <source>
        <dbReference type="RuleBase" id="RU003435"/>
    </source>
</evidence>
<evidence type="ECO:0000256" key="6">
    <source>
        <dbReference type="ARBA" id="ARBA00022670"/>
    </source>
</evidence>
<evidence type="ECO:0000259" key="16">
    <source>
        <dbReference type="Pfam" id="PF01432"/>
    </source>
</evidence>
<evidence type="ECO:0000256" key="12">
    <source>
        <dbReference type="ARBA" id="ARBA00023128"/>
    </source>
</evidence>
<comment type="similarity">
    <text evidence="3 15">Belongs to the peptidase M3 family.</text>
</comment>
<evidence type="ECO:0000256" key="4">
    <source>
        <dbReference type="ARBA" id="ARBA00012441"/>
    </source>
</evidence>
<proteinExistence type="inferred from homology"/>
<dbReference type="OrthoDB" id="17530at2759"/>
<comment type="cofactor">
    <cofactor evidence="15">
        <name>Zn(2+)</name>
        <dbReference type="ChEBI" id="CHEBI:29105"/>
    </cofactor>
    <text evidence="15">Binds 1 zinc ion.</text>
</comment>
<reference evidence="17 18" key="1">
    <citation type="journal article" date="2020" name="ISME J.">
        <title>Uncovering the hidden diversity of litter-decomposition mechanisms in mushroom-forming fungi.</title>
        <authorList>
            <person name="Floudas D."/>
            <person name="Bentzer J."/>
            <person name="Ahren D."/>
            <person name="Johansson T."/>
            <person name="Persson P."/>
            <person name="Tunlid A."/>
        </authorList>
    </citation>
    <scope>NUCLEOTIDE SEQUENCE [LARGE SCALE GENOMIC DNA]</scope>
    <source>
        <strain evidence="17 18">CBS 146.42</strain>
    </source>
</reference>
<evidence type="ECO:0000256" key="2">
    <source>
        <dbReference type="ARBA" id="ARBA00004305"/>
    </source>
</evidence>
<protein>
    <recommendedName>
        <fullName evidence="5">Mitochondrial intermediate peptidase</fullName>
        <ecNumber evidence="4">3.4.24.59</ecNumber>
    </recommendedName>
    <alternativeName>
        <fullName evidence="14">Octapeptidyl aminopeptidase</fullName>
    </alternativeName>
</protein>
<evidence type="ECO:0000256" key="14">
    <source>
        <dbReference type="ARBA" id="ARBA00032470"/>
    </source>
</evidence>
<evidence type="ECO:0000256" key="1">
    <source>
        <dbReference type="ARBA" id="ARBA00000436"/>
    </source>
</evidence>
<gene>
    <name evidence="17" type="ORF">D9756_005981</name>
</gene>
<keyword evidence="7 15" id="KW-0479">Metal-binding</keyword>
<comment type="caution">
    <text evidence="17">The sequence shown here is derived from an EMBL/GenBank/DDBJ whole genome shotgun (WGS) entry which is preliminary data.</text>
</comment>
<comment type="function">
    <text evidence="13">Cleaves proteins, imported into the mitochondrion, to their mature size. While most mitochondrial precursor proteins are processed to the mature form in one step by mitochondrial processing peptidase (MPP), the sequential cleavage by MIP of an octapeptide after initial processing by MPP is a required step for a subgroup of nuclear-encoded precursor proteins destined for the matrix or the inner membrane.</text>
</comment>
<dbReference type="GO" id="GO:0046872">
    <property type="term" value="F:metal ion binding"/>
    <property type="evidence" value="ECO:0007669"/>
    <property type="project" value="UniProtKB-UniRule"/>
</dbReference>
<dbReference type="InterPro" id="IPR024079">
    <property type="entry name" value="MetalloPept_cat_dom_sf"/>
</dbReference>
<dbReference type="SUPFAM" id="SSF55486">
    <property type="entry name" value="Metalloproteases ('zincins'), catalytic domain"/>
    <property type="match status" value="1"/>
</dbReference>
<dbReference type="InterPro" id="IPR045090">
    <property type="entry name" value="Pept_M3A_M3B"/>
</dbReference>
<organism evidence="17 18">
    <name type="scientific">Leucocoprinus leucothites</name>
    <dbReference type="NCBI Taxonomy" id="201217"/>
    <lineage>
        <taxon>Eukaryota</taxon>
        <taxon>Fungi</taxon>
        <taxon>Dikarya</taxon>
        <taxon>Basidiomycota</taxon>
        <taxon>Agaricomycotina</taxon>
        <taxon>Agaricomycetes</taxon>
        <taxon>Agaricomycetidae</taxon>
        <taxon>Agaricales</taxon>
        <taxon>Agaricineae</taxon>
        <taxon>Agaricaceae</taxon>
        <taxon>Leucocoprinus</taxon>
    </lineage>
</organism>
<evidence type="ECO:0000313" key="18">
    <source>
        <dbReference type="Proteomes" id="UP000559027"/>
    </source>
</evidence>
<name>A0A8H5D366_9AGAR</name>
<evidence type="ECO:0000256" key="9">
    <source>
        <dbReference type="ARBA" id="ARBA00022833"/>
    </source>
</evidence>
<dbReference type="GO" id="GO:0004222">
    <property type="term" value="F:metalloendopeptidase activity"/>
    <property type="evidence" value="ECO:0007669"/>
    <property type="project" value="UniProtKB-EC"/>
</dbReference>
<dbReference type="InterPro" id="IPR001567">
    <property type="entry name" value="Pept_M3A_M3B_dom"/>
</dbReference>
<keyword evidence="18" id="KW-1185">Reference proteome</keyword>
<dbReference type="AlphaFoldDB" id="A0A8H5D366"/>
<dbReference type="FunFam" id="3.40.390.10:FF:000055">
    <property type="entry name" value="Related to mitochondrial intermediate peptidase"/>
    <property type="match status" value="1"/>
</dbReference>
<dbReference type="EC" id="3.4.24.59" evidence="4"/>
<keyword evidence="12" id="KW-0496">Mitochondrion</keyword>
<dbReference type="Proteomes" id="UP000559027">
    <property type="component" value="Unassembled WGS sequence"/>
</dbReference>
<evidence type="ECO:0000256" key="11">
    <source>
        <dbReference type="ARBA" id="ARBA00023049"/>
    </source>
</evidence>
<keyword evidence="9 15" id="KW-0862">Zinc</keyword>
<evidence type="ECO:0000256" key="5">
    <source>
        <dbReference type="ARBA" id="ARBA00018046"/>
    </source>
</evidence>
<dbReference type="Gene3D" id="3.40.390.10">
    <property type="entry name" value="Collagenase (Catalytic Domain)"/>
    <property type="match status" value="1"/>
</dbReference>
<comment type="subcellular location">
    <subcellularLocation>
        <location evidence="2">Mitochondrion matrix</location>
    </subcellularLocation>
</comment>
<keyword evidence="10" id="KW-0809">Transit peptide</keyword>